<dbReference type="NCBIfam" id="TIGR01575">
    <property type="entry name" value="rimI"/>
    <property type="match status" value="1"/>
</dbReference>
<dbReference type="EC" id="2.3.1.266" evidence="3"/>
<reference evidence="5" key="1">
    <citation type="submission" date="2020-09" db="EMBL/GenBank/DDBJ databases">
        <title>Nocardioides sp. strain MJB4 16S ribosomal RNA gene Genome sequencing and assembly.</title>
        <authorList>
            <person name="Kim I."/>
        </authorList>
    </citation>
    <scope>NUCLEOTIDE SEQUENCE</scope>
    <source>
        <strain evidence="5">MJB4</strain>
    </source>
</reference>
<keyword evidence="1" id="KW-0808">Transferase</keyword>
<dbReference type="InterPro" id="IPR016181">
    <property type="entry name" value="Acyl_CoA_acyltransferase"/>
</dbReference>
<dbReference type="EMBL" id="JACYXZ010000001">
    <property type="protein sequence ID" value="MBD8868545.1"/>
    <property type="molecule type" value="Genomic_DNA"/>
</dbReference>
<keyword evidence="2" id="KW-0012">Acyltransferase</keyword>
<dbReference type="AlphaFoldDB" id="A0A927PZ67"/>
<dbReference type="PROSITE" id="PS51186">
    <property type="entry name" value="GNAT"/>
    <property type="match status" value="1"/>
</dbReference>
<keyword evidence="6" id="KW-1185">Reference proteome</keyword>
<dbReference type="RefSeq" id="WP_192140278.1">
    <property type="nucleotide sequence ID" value="NZ_JACYXZ010000001.1"/>
</dbReference>
<dbReference type="GO" id="GO:0005737">
    <property type="term" value="C:cytoplasm"/>
    <property type="evidence" value="ECO:0007669"/>
    <property type="project" value="UniProtKB-SubCell"/>
</dbReference>
<gene>
    <name evidence="5" type="primary">rimI</name>
    <name evidence="5" type="ORF">IE331_02810</name>
</gene>
<dbReference type="InterPro" id="IPR006464">
    <property type="entry name" value="AcTrfase_RimI/Ard1"/>
</dbReference>
<dbReference type="Pfam" id="PF00583">
    <property type="entry name" value="Acetyltransf_1"/>
    <property type="match status" value="1"/>
</dbReference>
<evidence type="ECO:0000256" key="1">
    <source>
        <dbReference type="ARBA" id="ARBA00022679"/>
    </source>
</evidence>
<keyword evidence="5" id="KW-0689">Ribosomal protein</keyword>
<dbReference type="InterPro" id="IPR000182">
    <property type="entry name" value="GNAT_dom"/>
</dbReference>
<dbReference type="SUPFAM" id="SSF55729">
    <property type="entry name" value="Acyl-CoA N-acyltransferases (Nat)"/>
    <property type="match status" value="1"/>
</dbReference>
<sequence length="152" mass="15942">MIRPAVDADLAEVAVLEASLFGADAWPATSLAEELTGPGRTVLVAEEEGAVAGYAIGMLAGDVADLLRLGVHPHRQRRGIAAALVEDLLARCRAGGAERVLLEVSSGNDAALAFYAAAGFARVDVRGRYYRDGSDAIIHHRPLLADCPGERP</sequence>
<dbReference type="Proteomes" id="UP000616839">
    <property type="component" value="Unassembled WGS sequence"/>
</dbReference>
<feature type="domain" description="N-acetyltransferase" evidence="4">
    <location>
        <begin position="1"/>
        <end position="144"/>
    </location>
</feature>
<keyword evidence="5" id="KW-0687">Ribonucleoprotein</keyword>
<comment type="subcellular location">
    <subcellularLocation>
        <location evidence="3">Cytoplasm</location>
    </subcellularLocation>
</comment>
<keyword evidence="3" id="KW-0963">Cytoplasm</keyword>
<evidence type="ECO:0000313" key="5">
    <source>
        <dbReference type="EMBL" id="MBD8868545.1"/>
    </source>
</evidence>
<proteinExistence type="inferred from homology"/>
<protein>
    <recommendedName>
        <fullName evidence="3">[Ribosomal protein bS18]-alanine N-acetyltransferase</fullName>
        <ecNumber evidence="3">2.3.1.266</ecNumber>
    </recommendedName>
</protein>
<dbReference type="Gene3D" id="3.40.630.30">
    <property type="match status" value="1"/>
</dbReference>
<comment type="similarity">
    <text evidence="3">Belongs to the acetyltransferase family. RimI subfamily.</text>
</comment>
<accession>A0A927PZ67</accession>
<evidence type="ECO:0000259" key="4">
    <source>
        <dbReference type="PROSITE" id="PS51186"/>
    </source>
</evidence>
<dbReference type="InterPro" id="IPR050832">
    <property type="entry name" value="Bact_Acetyltransf"/>
</dbReference>
<dbReference type="CDD" id="cd04301">
    <property type="entry name" value="NAT_SF"/>
    <property type="match status" value="1"/>
</dbReference>
<dbReference type="PANTHER" id="PTHR43877">
    <property type="entry name" value="AMINOALKYLPHOSPHONATE N-ACETYLTRANSFERASE-RELATED-RELATED"/>
    <property type="match status" value="1"/>
</dbReference>
<comment type="catalytic activity">
    <reaction evidence="3">
        <text>N-terminal L-alanyl-[ribosomal protein bS18] + acetyl-CoA = N-terminal N(alpha)-acetyl-L-alanyl-[ribosomal protein bS18] + CoA + H(+)</text>
        <dbReference type="Rhea" id="RHEA:43756"/>
        <dbReference type="Rhea" id="RHEA-COMP:10676"/>
        <dbReference type="Rhea" id="RHEA-COMP:10677"/>
        <dbReference type="ChEBI" id="CHEBI:15378"/>
        <dbReference type="ChEBI" id="CHEBI:57287"/>
        <dbReference type="ChEBI" id="CHEBI:57288"/>
        <dbReference type="ChEBI" id="CHEBI:64718"/>
        <dbReference type="ChEBI" id="CHEBI:83683"/>
        <dbReference type="EC" id="2.3.1.266"/>
    </reaction>
</comment>
<comment type="caution">
    <text evidence="5">The sequence shown here is derived from an EMBL/GenBank/DDBJ whole genome shotgun (WGS) entry which is preliminary data.</text>
</comment>
<dbReference type="GO" id="GO:0005840">
    <property type="term" value="C:ribosome"/>
    <property type="evidence" value="ECO:0007669"/>
    <property type="project" value="UniProtKB-KW"/>
</dbReference>
<evidence type="ECO:0000256" key="3">
    <source>
        <dbReference type="RuleBase" id="RU363094"/>
    </source>
</evidence>
<evidence type="ECO:0000256" key="2">
    <source>
        <dbReference type="ARBA" id="ARBA00023315"/>
    </source>
</evidence>
<evidence type="ECO:0000313" key="6">
    <source>
        <dbReference type="Proteomes" id="UP000616839"/>
    </source>
</evidence>
<organism evidence="5 6">
    <name type="scientific">Nocardioides donggukensis</name>
    <dbReference type="NCBI Taxonomy" id="2774019"/>
    <lineage>
        <taxon>Bacteria</taxon>
        <taxon>Bacillati</taxon>
        <taxon>Actinomycetota</taxon>
        <taxon>Actinomycetes</taxon>
        <taxon>Propionibacteriales</taxon>
        <taxon>Nocardioidaceae</taxon>
        <taxon>Nocardioides</taxon>
    </lineage>
</organism>
<comment type="function">
    <text evidence="3">Acetylates the N-terminal alanine of ribosomal protein bS18.</text>
</comment>
<dbReference type="GO" id="GO:0008999">
    <property type="term" value="F:protein-N-terminal-alanine acetyltransferase activity"/>
    <property type="evidence" value="ECO:0007669"/>
    <property type="project" value="UniProtKB-EC"/>
</dbReference>
<name>A0A927PZ67_9ACTN</name>